<dbReference type="SUPFAM" id="SSF103473">
    <property type="entry name" value="MFS general substrate transporter"/>
    <property type="match status" value="1"/>
</dbReference>
<dbReference type="eggNOG" id="KOG2504">
    <property type="taxonomic scope" value="Eukaryota"/>
</dbReference>
<keyword evidence="4" id="KW-1133">Transmembrane helix</keyword>
<dbReference type="InParanoid" id="W2RMF0"/>
<feature type="region of interest" description="Disordered" evidence="3">
    <location>
        <begin position="18"/>
        <end position="66"/>
    </location>
</feature>
<name>W2RMF0_CYPE1</name>
<dbReference type="InterPro" id="IPR011701">
    <property type="entry name" value="MFS"/>
</dbReference>
<keyword evidence="6" id="KW-1185">Reference proteome</keyword>
<dbReference type="HOGENOM" id="CLU_001265_1_2_1"/>
<dbReference type="InterPro" id="IPR050327">
    <property type="entry name" value="Proton-linked_MCT"/>
</dbReference>
<evidence type="ECO:0000313" key="5">
    <source>
        <dbReference type="EMBL" id="ETN37701.1"/>
    </source>
</evidence>
<feature type="compositionally biased region" description="Low complexity" evidence="3">
    <location>
        <begin position="32"/>
        <end position="43"/>
    </location>
</feature>
<dbReference type="Pfam" id="PF07690">
    <property type="entry name" value="MFS_1"/>
    <property type="match status" value="1"/>
</dbReference>
<gene>
    <name evidence="5" type="ORF">HMPREF1541_07324</name>
</gene>
<feature type="transmembrane region" description="Helical" evidence="4">
    <location>
        <begin position="233"/>
        <end position="253"/>
    </location>
</feature>
<dbReference type="GO" id="GO:0022857">
    <property type="term" value="F:transmembrane transporter activity"/>
    <property type="evidence" value="ECO:0007669"/>
    <property type="project" value="InterPro"/>
</dbReference>
<organism evidence="5 6">
    <name type="scientific">Cyphellophora europaea (strain CBS 101466)</name>
    <name type="common">Phialophora europaea</name>
    <dbReference type="NCBI Taxonomy" id="1220924"/>
    <lineage>
        <taxon>Eukaryota</taxon>
        <taxon>Fungi</taxon>
        <taxon>Dikarya</taxon>
        <taxon>Ascomycota</taxon>
        <taxon>Pezizomycotina</taxon>
        <taxon>Eurotiomycetes</taxon>
        <taxon>Chaetothyriomycetidae</taxon>
        <taxon>Chaetothyriales</taxon>
        <taxon>Cyphellophoraceae</taxon>
        <taxon>Cyphellophora</taxon>
    </lineage>
</organism>
<proteinExistence type="inferred from homology"/>
<comment type="subcellular location">
    <subcellularLocation>
        <location evidence="1">Membrane</location>
        <topology evidence="1">Multi-pass membrane protein</topology>
    </subcellularLocation>
</comment>
<feature type="transmembrane region" description="Helical" evidence="4">
    <location>
        <begin position="407"/>
        <end position="427"/>
    </location>
</feature>
<feature type="transmembrane region" description="Helical" evidence="4">
    <location>
        <begin position="176"/>
        <end position="196"/>
    </location>
</feature>
<feature type="transmembrane region" description="Helical" evidence="4">
    <location>
        <begin position="76"/>
        <end position="101"/>
    </location>
</feature>
<accession>W2RMF0</accession>
<evidence type="ECO:0008006" key="7">
    <source>
        <dbReference type="Google" id="ProtNLM"/>
    </source>
</evidence>
<dbReference type="GO" id="GO:0016020">
    <property type="term" value="C:membrane"/>
    <property type="evidence" value="ECO:0007669"/>
    <property type="project" value="UniProtKB-SubCell"/>
</dbReference>
<dbReference type="RefSeq" id="XP_008719870.1">
    <property type="nucleotide sequence ID" value="XM_008721648.1"/>
</dbReference>
<evidence type="ECO:0000256" key="2">
    <source>
        <dbReference type="ARBA" id="ARBA00006727"/>
    </source>
</evidence>
<dbReference type="Gene3D" id="1.20.1250.20">
    <property type="entry name" value="MFS general substrate transporter like domains"/>
    <property type="match status" value="2"/>
</dbReference>
<dbReference type="EMBL" id="KB822723">
    <property type="protein sequence ID" value="ETN37701.1"/>
    <property type="molecule type" value="Genomic_DNA"/>
</dbReference>
<dbReference type="Proteomes" id="UP000030752">
    <property type="component" value="Unassembled WGS sequence"/>
</dbReference>
<feature type="transmembrane region" description="Helical" evidence="4">
    <location>
        <begin position="377"/>
        <end position="401"/>
    </location>
</feature>
<sequence>MSTSFDFAVQVDPTGVVASHMDEQPDLPTPASPASTSNTSSRSKPVLSHLTIPPSSQHHIGSKPPPRDKGWAAYRVLIAATIVSSFPCGIYLCFGVFHAFYQNSADFDNSNNSAWIGGLSSGVPFLAAPLIVYLCTHTRTSRIHYVWVGWLLGVLALVGAAFSPSIPALIITQGLLYGVGILLADNPLLLIVNTWFLSHRGMAYGIIFALCDLCGVAWSFMAEHLLYRYGLRTTFLIFAAITFFVPGPCILVLRERGSTTILRRSSLSVTTPNPTPASRSGREPCDDTLVSTIGGNFDLIRQDTPPTTRRFYKRPIFYILAVSNLFQSLAFYLPLIYLPTYTATLNLPSSTGALTLALINLAQILGEVSFGQLSDHLNIHLLAILSSTLSALSVLLLWGYAHSPVQLYLFALAYGFAAAGFCALWARMGTLFGERDAQMVFGVMCAGRGAGSVVCGPVSEALLRRGGSRRGRGWASAAGGKWAALVGFVGGCMAVSAVLGGVGFVVDLPERDADGRRGKRAWTRRQSVVRRVEGGGMGTEEREKGGGVAT</sequence>
<dbReference type="InterPro" id="IPR036259">
    <property type="entry name" value="MFS_trans_sf"/>
</dbReference>
<protein>
    <recommendedName>
        <fullName evidence="7">Major facilitator superfamily (MFS) profile domain-containing protein</fullName>
    </recommendedName>
</protein>
<comment type="similarity">
    <text evidence="2">Belongs to the major facilitator superfamily. Monocarboxylate porter (TC 2.A.1.13) family.</text>
</comment>
<reference evidence="5 6" key="1">
    <citation type="submission" date="2013-03" db="EMBL/GenBank/DDBJ databases">
        <title>The Genome Sequence of Phialophora europaea CBS 101466.</title>
        <authorList>
            <consortium name="The Broad Institute Genomics Platform"/>
            <person name="Cuomo C."/>
            <person name="de Hoog S."/>
            <person name="Gorbushina A."/>
            <person name="Walker B."/>
            <person name="Young S.K."/>
            <person name="Zeng Q."/>
            <person name="Gargeya S."/>
            <person name="Fitzgerald M."/>
            <person name="Haas B."/>
            <person name="Abouelleil A."/>
            <person name="Allen A.W."/>
            <person name="Alvarado L."/>
            <person name="Arachchi H.M."/>
            <person name="Berlin A.M."/>
            <person name="Chapman S.B."/>
            <person name="Gainer-Dewar J."/>
            <person name="Goldberg J."/>
            <person name="Griggs A."/>
            <person name="Gujja S."/>
            <person name="Hansen M."/>
            <person name="Howarth C."/>
            <person name="Imamovic A."/>
            <person name="Ireland A."/>
            <person name="Larimer J."/>
            <person name="McCowan C."/>
            <person name="Murphy C."/>
            <person name="Pearson M."/>
            <person name="Poon T.W."/>
            <person name="Priest M."/>
            <person name="Roberts A."/>
            <person name="Saif S."/>
            <person name="Shea T."/>
            <person name="Sisk P."/>
            <person name="Sykes S."/>
            <person name="Wortman J."/>
            <person name="Nusbaum C."/>
            <person name="Birren B."/>
        </authorList>
    </citation>
    <scope>NUCLEOTIDE SEQUENCE [LARGE SCALE GENOMIC DNA]</scope>
    <source>
        <strain evidence="5 6">CBS 101466</strain>
    </source>
</reference>
<dbReference type="PANTHER" id="PTHR11360">
    <property type="entry name" value="MONOCARBOXYLATE TRANSPORTER"/>
    <property type="match status" value="1"/>
</dbReference>
<dbReference type="OrthoDB" id="2213137at2759"/>
<feature type="transmembrane region" description="Helical" evidence="4">
    <location>
        <begin position="482"/>
        <end position="506"/>
    </location>
</feature>
<feature type="transmembrane region" description="Helical" evidence="4">
    <location>
        <begin position="147"/>
        <end position="170"/>
    </location>
</feature>
<dbReference type="GeneID" id="19974663"/>
<dbReference type="PANTHER" id="PTHR11360:SF287">
    <property type="entry name" value="MFS MONOCARBOXYLATE TRANSPORTER"/>
    <property type="match status" value="1"/>
</dbReference>
<feature type="transmembrane region" description="Helical" evidence="4">
    <location>
        <begin position="203"/>
        <end position="221"/>
    </location>
</feature>
<keyword evidence="4" id="KW-0812">Transmembrane</keyword>
<feature type="transmembrane region" description="Helical" evidence="4">
    <location>
        <begin position="113"/>
        <end position="135"/>
    </location>
</feature>
<dbReference type="AlphaFoldDB" id="W2RMF0"/>
<evidence type="ECO:0000313" key="6">
    <source>
        <dbReference type="Proteomes" id="UP000030752"/>
    </source>
</evidence>
<feature type="transmembrane region" description="Helical" evidence="4">
    <location>
        <begin position="316"/>
        <end position="337"/>
    </location>
</feature>
<evidence type="ECO:0000256" key="1">
    <source>
        <dbReference type="ARBA" id="ARBA00004141"/>
    </source>
</evidence>
<evidence type="ECO:0000256" key="4">
    <source>
        <dbReference type="SAM" id="Phobius"/>
    </source>
</evidence>
<evidence type="ECO:0000256" key="3">
    <source>
        <dbReference type="SAM" id="MobiDB-lite"/>
    </source>
</evidence>
<dbReference type="VEuPathDB" id="FungiDB:HMPREF1541_07324"/>
<keyword evidence="4" id="KW-0472">Membrane</keyword>